<dbReference type="PRINTS" id="PR00081">
    <property type="entry name" value="GDHRDH"/>
</dbReference>
<dbReference type="Proteomes" id="UP001642484">
    <property type="component" value="Unassembled WGS sequence"/>
</dbReference>
<gene>
    <name evidence="4" type="ORF">CCMP2556_LOCUS19857</name>
</gene>
<name>A0ABP0L893_9DINO</name>
<dbReference type="InterPro" id="IPR020904">
    <property type="entry name" value="Sc_DH/Rdtase_CS"/>
</dbReference>
<evidence type="ECO:0000256" key="2">
    <source>
        <dbReference type="ARBA" id="ARBA00023043"/>
    </source>
</evidence>
<keyword evidence="5" id="KW-1185">Reference proteome</keyword>
<reference evidence="4 5" key="1">
    <citation type="submission" date="2024-02" db="EMBL/GenBank/DDBJ databases">
        <authorList>
            <person name="Chen Y."/>
            <person name="Shah S."/>
            <person name="Dougan E. K."/>
            <person name="Thang M."/>
            <person name="Chan C."/>
        </authorList>
    </citation>
    <scope>NUCLEOTIDE SEQUENCE [LARGE SCALE GENOMIC DNA]</scope>
</reference>
<protein>
    <recommendedName>
        <fullName evidence="6">3-oxoacyl-[acyl-carrier-protein] reductase</fullName>
    </recommendedName>
</protein>
<dbReference type="Pfam" id="PF12796">
    <property type="entry name" value="Ank_2"/>
    <property type="match status" value="2"/>
</dbReference>
<evidence type="ECO:0000313" key="4">
    <source>
        <dbReference type="EMBL" id="CAK9035325.1"/>
    </source>
</evidence>
<feature type="repeat" description="ANK" evidence="3">
    <location>
        <begin position="110"/>
        <end position="142"/>
    </location>
</feature>
<evidence type="ECO:0000256" key="3">
    <source>
        <dbReference type="PROSITE-ProRule" id="PRU00023"/>
    </source>
</evidence>
<dbReference type="InterPro" id="IPR036770">
    <property type="entry name" value="Ankyrin_rpt-contain_sf"/>
</dbReference>
<dbReference type="Pfam" id="PF00106">
    <property type="entry name" value="adh_short"/>
    <property type="match status" value="1"/>
</dbReference>
<dbReference type="InterPro" id="IPR036291">
    <property type="entry name" value="NAD(P)-bd_dom_sf"/>
</dbReference>
<evidence type="ECO:0008006" key="6">
    <source>
        <dbReference type="Google" id="ProtNLM"/>
    </source>
</evidence>
<evidence type="ECO:0000313" key="5">
    <source>
        <dbReference type="Proteomes" id="UP001642484"/>
    </source>
</evidence>
<dbReference type="SMART" id="SM00248">
    <property type="entry name" value="ANK"/>
    <property type="match status" value="4"/>
</dbReference>
<dbReference type="PROSITE" id="PS50088">
    <property type="entry name" value="ANK_REPEAT"/>
    <property type="match status" value="1"/>
</dbReference>
<dbReference type="PROSITE" id="PS50297">
    <property type="entry name" value="ANK_REP_REGION"/>
    <property type="match status" value="1"/>
</dbReference>
<dbReference type="PANTHER" id="PTHR24198:SF195">
    <property type="entry name" value="DEATH DOMAIN-CONTAINING PROTEIN"/>
    <property type="match status" value="1"/>
</dbReference>
<evidence type="ECO:0000256" key="1">
    <source>
        <dbReference type="ARBA" id="ARBA00022737"/>
    </source>
</evidence>
<dbReference type="SUPFAM" id="SSF48403">
    <property type="entry name" value="Ankyrin repeat"/>
    <property type="match status" value="1"/>
</dbReference>
<sequence length="385" mass="42906">MHVFWAASGRAVASLDAEQVDGKSVKSLKTQLAQSIGGSRFRQRWFREDWSVLDDEEEIFSSTLPRVQLLILDFWQEDSHKLFIACAENRCDEVEFLLQKPMSPDLADEAGQTALHMTASAGHSQCLSLLLEAKAALDQADLLGRTALHLAAKFREPDAVQLPTWPLRADENKEGMFRTKPFYWAAANGNTAVMQLLLKSTIHMTRAEVMEALDAAAMFGHRKAVQLLLNACTGHLRSKDIRAAFLSAVRNGNLEIMVALLKAWERHQIARRELKLALTLRARSLWSQAHREASALRLLRAWPRLAQQWLAPLLQILGQRSVVGSMGNVGQSNYAAAKAGMDGWTRAMAREIGSRGITVNSVAPGFIDTDMTADLPDDWKDRKVQ</sequence>
<dbReference type="Gene3D" id="1.25.40.20">
    <property type="entry name" value="Ankyrin repeat-containing domain"/>
    <property type="match status" value="2"/>
</dbReference>
<comment type="caution">
    <text evidence="4">The sequence shown here is derived from an EMBL/GenBank/DDBJ whole genome shotgun (WGS) entry which is preliminary data.</text>
</comment>
<proteinExistence type="predicted"/>
<dbReference type="PROSITE" id="PS00061">
    <property type="entry name" value="ADH_SHORT"/>
    <property type="match status" value="1"/>
</dbReference>
<organism evidence="4 5">
    <name type="scientific">Durusdinium trenchii</name>
    <dbReference type="NCBI Taxonomy" id="1381693"/>
    <lineage>
        <taxon>Eukaryota</taxon>
        <taxon>Sar</taxon>
        <taxon>Alveolata</taxon>
        <taxon>Dinophyceae</taxon>
        <taxon>Suessiales</taxon>
        <taxon>Symbiodiniaceae</taxon>
        <taxon>Durusdinium</taxon>
    </lineage>
</organism>
<dbReference type="InterPro" id="IPR002347">
    <property type="entry name" value="SDR_fam"/>
</dbReference>
<dbReference type="SUPFAM" id="SSF51735">
    <property type="entry name" value="NAD(P)-binding Rossmann-fold domains"/>
    <property type="match status" value="1"/>
</dbReference>
<dbReference type="EMBL" id="CAXAMN010011447">
    <property type="protein sequence ID" value="CAK9035325.1"/>
    <property type="molecule type" value="Genomic_DNA"/>
</dbReference>
<keyword evidence="1" id="KW-0677">Repeat</keyword>
<dbReference type="InterPro" id="IPR002110">
    <property type="entry name" value="Ankyrin_rpt"/>
</dbReference>
<dbReference type="PANTHER" id="PTHR24198">
    <property type="entry name" value="ANKYRIN REPEAT AND PROTEIN KINASE DOMAIN-CONTAINING PROTEIN"/>
    <property type="match status" value="1"/>
</dbReference>
<dbReference type="Gene3D" id="3.40.50.720">
    <property type="entry name" value="NAD(P)-binding Rossmann-like Domain"/>
    <property type="match status" value="1"/>
</dbReference>
<keyword evidence="2 3" id="KW-0040">ANK repeat</keyword>
<accession>A0ABP0L893</accession>